<name>A0ABD0UNE5_DENTH</name>
<dbReference type="Proteomes" id="UP001552299">
    <property type="component" value="Unassembled WGS sequence"/>
</dbReference>
<dbReference type="AlphaFoldDB" id="A0ABD0UNE5"/>
<keyword evidence="2" id="KW-1185">Reference proteome</keyword>
<comment type="caution">
    <text evidence="1">The sequence shown here is derived from an EMBL/GenBank/DDBJ whole genome shotgun (WGS) entry which is preliminary data.</text>
</comment>
<reference evidence="1 2" key="1">
    <citation type="journal article" date="2024" name="Plant Biotechnol. J.">
        <title>Dendrobium thyrsiflorum genome and its molecular insights into genes involved in important horticultural traits.</title>
        <authorList>
            <person name="Chen B."/>
            <person name="Wang J.Y."/>
            <person name="Zheng P.J."/>
            <person name="Li K.L."/>
            <person name="Liang Y.M."/>
            <person name="Chen X.F."/>
            <person name="Zhang C."/>
            <person name="Zhao X."/>
            <person name="He X."/>
            <person name="Zhang G.Q."/>
            <person name="Liu Z.J."/>
            <person name="Xu Q."/>
        </authorList>
    </citation>
    <scope>NUCLEOTIDE SEQUENCE [LARGE SCALE GENOMIC DNA]</scope>
    <source>
        <strain evidence="1">GZMU011</strain>
    </source>
</reference>
<organism evidence="1 2">
    <name type="scientific">Dendrobium thyrsiflorum</name>
    <name type="common">Pinecone-like raceme dendrobium</name>
    <name type="synonym">Orchid</name>
    <dbReference type="NCBI Taxonomy" id="117978"/>
    <lineage>
        <taxon>Eukaryota</taxon>
        <taxon>Viridiplantae</taxon>
        <taxon>Streptophyta</taxon>
        <taxon>Embryophyta</taxon>
        <taxon>Tracheophyta</taxon>
        <taxon>Spermatophyta</taxon>
        <taxon>Magnoliopsida</taxon>
        <taxon>Liliopsida</taxon>
        <taxon>Asparagales</taxon>
        <taxon>Orchidaceae</taxon>
        <taxon>Epidendroideae</taxon>
        <taxon>Malaxideae</taxon>
        <taxon>Dendrobiinae</taxon>
        <taxon>Dendrobium</taxon>
    </lineage>
</organism>
<accession>A0ABD0UNE5</accession>
<protein>
    <submittedName>
        <fullName evidence="1">Uncharacterized protein</fullName>
    </submittedName>
</protein>
<gene>
    <name evidence="1" type="ORF">M5K25_017870</name>
</gene>
<dbReference type="EMBL" id="JANQDX010000014">
    <property type="protein sequence ID" value="KAL0911932.1"/>
    <property type="molecule type" value="Genomic_DNA"/>
</dbReference>
<evidence type="ECO:0000313" key="1">
    <source>
        <dbReference type="EMBL" id="KAL0911932.1"/>
    </source>
</evidence>
<sequence length="156" mass="16884">MQAKFNFQTKLKAAEEITASSSVFPRSPLGSLTGTTIPPFTVPETDPSATVLAEKLLPNNGHRPDLPIRKLRHPRPILSLYPRRELPSPLPVKTAKLAERRSCPAAKISRLTSSGNRSLNLSPLSPLEAATTAAQSPVDRELIGILFTDPDLACLL</sequence>
<evidence type="ECO:0000313" key="2">
    <source>
        <dbReference type="Proteomes" id="UP001552299"/>
    </source>
</evidence>
<proteinExistence type="predicted"/>